<organism evidence="1 2">
    <name type="scientific">Dorcoceras hygrometricum</name>
    <dbReference type="NCBI Taxonomy" id="472368"/>
    <lineage>
        <taxon>Eukaryota</taxon>
        <taxon>Viridiplantae</taxon>
        <taxon>Streptophyta</taxon>
        <taxon>Embryophyta</taxon>
        <taxon>Tracheophyta</taxon>
        <taxon>Spermatophyta</taxon>
        <taxon>Magnoliopsida</taxon>
        <taxon>eudicotyledons</taxon>
        <taxon>Gunneridae</taxon>
        <taxon>Pentapetalae</taxon>
        <taxon>asterids</taxon>
        <taxon>lamiids</taxon>
        <taxon>Lamiales</taxon>
        <taxon>Gesneriaceae</taxon>
        <taxon>Didymocarpoideae</taxon>
        <taxon>Trichosporeae</taxon>
        <taxon>Loxocarpinae</taxon>
        <taxon>Dorcoceras</taxon>
    </lineage>
</organism>
<proteinExistence type="predicted"/>
<dbReference type="Proteomes" id="UP000250235">
    <property type="component" value="Unassembled WGS sequence"/>
</dbReference>
<name>A0A2Z7CRD5_9LAMI</name>
<keyword evidence="2" id="KW-1185">Reference proteome</keyword>
<dbReference type="EMBL" id="KQ992999">
    <property type="protein sequence ID" value="KZV49622.1"/>
    <property type="molecule type" value="Genomic_DNA"/>
</dbReference>
<evidence type="ECO:0000313" key="1">
    <source>
        <dbReference type="EMBL" id="KZV49622.1"/>
    </source>
</evidence>
<dbReference type="AlphaFoldDB" id="A0A2Z7CRD5"/>
<evidence type="ECO:0000313" key="2">
    <source>
        <dbReference type="Proteomes" id="UP000250235"/>
    </source>
</evidence>
<accession>A0A2Z7CRD5</accession>
<protein>
    <submittedName>
        <fullName evidence="1">Protein CHROMATIN REMODELING 8</fullName>
    </submittedName>
</protein>
<gene>
    <name evidence="1" type="ORF">F511_08943</name>
</gene>
<reference evidence="1 2" key="1">
    <citation type="journal article" date="2015" name="Proc. Natl. Acad. Sci. U.S.A.">
        <title>The resurrection genome of Boea hygrometrica: A blueprint for survival of dehydration.</title>
        <authorList>
            <person name="Xiao L."/>
            <person name="Yang G."/>
            <person name="Zhang L."/>
            <person name="Yang X."/>
            <person name="Zhao S."/>
            <person name="Ji Z."/>
            <person name="Zhou Q."/>
            <person name="Hu M."/>
            <person name="Wang Y."/>
            <person name="Chen M."/>
            <person name="Xu Y."/>
            <person name="Jin H."/>
            <person name="Xiao X."/>
            <person name="Hu G."/>
            <person name="Bao F."/>
            <person name="Hu Y."/>
            <person name="Wan P."/>
            <person name="Li L."/>
            <person name="Deng X."/>
            <person name="Kuang T."/>
            <person name="Xiang C."/>
            <person name="Zhu J.K."/>
            <person name="Oliver M.J."/>
            <person name="He Y."/>
        </authorList>
    </citation>
    <scope>NUCLEOTIDE SEQUENCE [LARGE SCALE GENOMIC DNA]</scope>
    <source>
        <strain evidence="2">cv. XS01</strain>
    </source>
</reference>
<sequence>MDDPGMVSMFQSLMASGLEGFLGCPAVIYEASLVEFFENASVRDGVVVSTVHGVTVEISKQLFAETFELPVEVSTSGKKKMKIEFRLLCDILAKMISVKAGSFDALTMEKFLMLTVIICEVKINWNRVLFNILKDMVTAGSRQAKGYAIQISLLLENISNLELEESSEFPSSKLLTEKTVHRYVVLNDKVGMEEAVDAPKVTRAPKKKAASKKRPAAFPVAEPVFKNKRTTKKKSGSSTDNVEMVAVALEAVPIQILEPIPDASAEETIVEDEGTSAAVEVAVATGKQEPAVEHMDEQMAEPTADVEKIVEEFDEPAVEGTAEQIRPTSADDVDFIIEKVLAETAHIEVDEENHGVEASGVGDQPAGTADDSVPWFNLPYEVLISRDSERVFETASDTDDEEMETIDGRWRKQTEAGELSADEANSVEDILMTIPVDVPLPSAGVEITKITLGQSIKIPGVDERTWYLASLPQIPVDARGKEPLLEKDPVKGHPVKEQILLILVDIECLVQLQKSDHCVKIPKPIVHNEVPRQLSYEDTLPAVSTFFRLMKKRWADVCLAVCDFSVFGKLLPVGSVNFCRSLEIVEPISCFVSRQSTIIFLRLSQFCTVSVQYSLFNGLSIADIRSFFSSIVFEKTVLRDVQRIQSSVSVFPSVQSSFVSAASQNVQLAFSSVVEDEDNQMDIDQRLASPTTTADSSMNFIDNDILLGDDETYREFKLAFSSVVEDEDNQMDIDQRLASPTTTADSSMNFIDNDILLGDDETPNQPSLPTVSNLSTYLDDFRTLLWQRLDAQSEDIRHIGCEGERQYRTLISLLGLLATMRRVVNYHSSWARQRQVELFDAYGIRV</sequence>